<dbReference type="Pfam" id="PF00646">
    <property type="entry name" value="F-box"/>
    <property type="match status" value="1"/>
</dbReference>
<dbReference type="OMA" id="STMSFYI"/>
<feature type="domain" description="F-box" evidence="2">
    <location>
        <begin position="57"/>
        <end position="103"/>
    </location>
</feature>
<dbReference type="SMART" id="SM00256">
    <property type="entry name" value="FBOX"/>
    <property type="match status" value="1"/>
</dbReference>
<organism evidence="3 4">
    <name type="scientific">Ceratopteris richardii</name>
    <name type="common">Triangle waterfern</name>
    <dbReference type="NCBI Taxonomy" id="49495"/>
    <lineage>
        <taxon>Eukaryota</taxon>
        <taxon>Viridiplantae</taxon>
        <taxon>Streptophyta</taxon>
        <taxon>Embryophyta</taxon>
        <taxon>Tracheophyta</taxon>
        <taxon>Polypodiopsida</taxon>
        <taxon>Polypodiidae</taxon>
        <taxon>Polypodiales</taxon>
        <taxon>Pteridineae</taxon>
        <taxon>Pteridaceae</taxon>
        <taxon>Parkerioideae</taxon>
        <taxon>Ceratopteris</taxon>
    </lineage>
</organism>
<reference evidence="3" key="1">
    <citation type="submission" date="2021-08" db="EMBL/GenBank/DDBJ databases">
        <title>WGS assembly of Ceratopteris richardii.</title>
        <authorList>
            <person name="Marchant D.B."/>
            <person name="Chen G."/>
            <person name="Jenkins J."/>
            <person name="Shu S."/>
            <person name="Leebens-Mack J."/>
            <person name="Grimwood J."/>
            <person name="Schmutz J."/>
            <person name="Soltis P."/>
            <person name="Soltis D."/>
            <person name="Chen Z.-H."/>
        </authorList>
    </citation>
    <scope>NUCLEOTIDE SEQUENCE</scope>
    <source>
        <strain evidence="3">Whitten #5841</strain>
        <tissue evidence="3">Leaf</tissue>
    </source>
</reference>
<comment type="caution">
    <text evidence="3">The sequence shown here is derived from an EMBL/GenBank/DDBJ whole genome shotgun (WGS) entry which is preliminary data.</text>
</comment>
<dbReference type="InterPro" id="IPR001810">
    <property type="entry name" value="F-box_dom"/>
</dbReference>
<keyword evidence="1" id="KW-1133">Transmembrane helix</keyword>
<gene>
    <name evidence="3" type="ORF">KP509_25G020700</name>
</gene>
<dbReference type="AlphaFoldDB" id="A0A8T2RR76"/>
<dbReference type="PANTHER" id="PTHR31482:SF18">
    <property type="entry name" value="ESTS AU081301(E20138)"/>
    <property type="match status" value="1"/>
</dbReference>
<dbReference type="Gene3D" id="1.20.1280.50">
    <property type="match status" value="1"/>
</dbReference>
<name>A0A8T2RR76_CERRI</name>
<dbReference type="PROSITE" id="PS50181">
    <property type="entry name" value="FBOX"/>
    <property type="match status" value="1"/>
</dbReference>
<keyword evidence="4" id="KW-1185">Reference proteome</keyword>
<sequence length="371" mass="42961">MNSSLQLGPLFPLWLALAVVCNLLTFKDKLNSLMAMRLRRKHKIQSNAEEDVDDSASSTLLDLPDLPIDIILSKLSPQTLAVAASVCKELREKCSADHMWQPHVQGKWGAIAGDSAFEEWKHNCKGLTNSHVNPSRSEDPSPPCKSRIIWPLSCMWSPWEKSPAYLPQKMDGISNAYMKWYATLETGTYWFSAQIYNREHGHAGFLLSCYDAELCYDRQTDTFKARYPPHGSCSPFLEEGISWDRVRKPPVSTTAHELYRSFSLKDLRPDDHIEVQWRRNKRFPYGWWYGVVGHLTVCDKDSRYCNCHLDDMVWLEFNQYPPESRWRRTGLQRNMHTEKGDDTEGFYAGVRKLSLDEASSWMRMWPTEPLE</sequence>
<protein>
    <recommendedName>
        <fullName evidence="2">F-box domain-containing protein</fullName>
    </recommendedName>
</protein>
<dbReference type="OrthoDB" id="512036at2759"/>
<proteinExistence type="predicted"/>
<evidence type="ECO:0000313" key="3">
    <source>
        <dbReference type="EMBL" id="KAH7297953.1"/>
    </source>
</evidence>
<feature type="transmembrane region" description="Helical" evidence="1">
    <location>
        <begin position="6"/>
        <end position="26"/>
    </location>
</feature>
<dbReference type="PANTHER" id="PTHR31482">
    <property type="entry name" value="ESTS AU081301(E20138)"/>
    <property type="match status" value="1"/>
</dbReference>
<evidence type="ECO:0000259" key="2">
    <source>
        <dbReference type="PROSITE" id="PS50181"/>
    </source>
</evidence>
<dbReference type="EMBL" id="CM035430">
    <property type="protein sequence ID" value="KAH7297953.1"/>
    <property type="molecule type" value="Genomic_DNA"/>
</dbReference>
<accession>A0A8T2RR76</accession>
<dbReference type="SUPFAM" id="SSF81383">
    <property type="entry name" value="F-box domain"/>
    <property type="match status" value="1"/>
</dbReference>
<evidence type="ECO:0000313" key="4">
    <source>
        <dbReference type="Proteomes" id="UP000825935"/>
    </source>
</evidence>
<evidence type="ECO:0000256" key="1">
    <source>
        <dbReference type="SAM" id="Phobius"/>
    </source>
</evidence>
<keyword evidence="1" id="KW-0812">Transmembrane</keyword>
<dbReference type="Proteomes" id="UP000825935">
    <property type="component" value="Chromosome 25"/>
</dbReference>
<dbReference type="InterPro" id="IPR036047">
    <property type="entry name" value="F-box-like_dom_sf"/>
</dbReference>
<keyword evidence="1" id="KW-0472">Membrane</keyword>